<keyword evidence="3 5" id="KW-1133">Transmembrane helix</keyword>
<name>A0A2N0ZFL3_9BACI</name>
<evidence type="ECO:0000313" key="6">
    <source>
        <dbReference type="EMBL" id="PKG28295.1"/>
    </source>
</evidence>
<gene>
    <name evidence="6" type="ORF">CWS20_13880</name>
</gene>
<dbReference type="RefSeq" id="WP_066189500.1">
    <property type="nucleotide sequence ID" value="NZ_CP194732.1"/>
</dbReference>
<evidence type="ECO:0000313" key="7">
    <source>
        <dbReference type="Proteomes" id="UP000233343"/>
    </source>
</evidence>
<reference evidence="6 7" key="1">
    <citation type="journal article" date="2010" name="Int. J. Syst. Evol. Microbiol.">
        <title>Bacillus horneckiae sp. nov., isolated from a spacecraft-assembly clean room.</title>
        <authorList>
            <person name="Vaishampayan P."/>
            <person name="Probst A."/>
            <person name="Krishnamurthi S."/>
            <person name="Ghosh S."/>
            <person name="Osman S."/>
            <person name="McDowall A."/>
            <person name="Ruckmani A."/>
            <person name="Mayilraj S."/>
            <person name="Venkateswaran K."/>
        </authorList>
    </citation>
    <scope>NUCLEOTIDE SEQUENCE [LARGE SCALE GENOMIC DNA]</scope>
    <source>
        <strain evidence="7">1PO1SC</strain>
    </source>
</reference>
<dbReference type="PANTHER" id="PTHR33514">
    <property type="entry name" value="PROTEIN ABCI12, CHLOROPLASTIC"/>
    <property type="match status" value="1"/>
</dbReference>
<keyword evidence="4 5" id="KW-0472">Membrane</keyword>
<feature type="transmembrane region" description="Helical" evidence="5">
    <location>
        <begin position="68"/>
        <end position="88"/>
    </location>
</feature>
<feature type="transmembrane region" description="Helical" evidence="5">
    <location>
        <begin position="25"/>
        <end position="56"/>
    </location>
</feature>
<dbReference type="CDD" id="cd16914">
    <property type="entry name" value="EcfT"/>
    <property type="match status" value="1"/>
</dbReference>
<dbReference type="InterPro" id="IPR003339">
    <property type="entry name" value="ABC/ECF_trnsptr_transmembrane"/>
</dbReference>
<evidence type="ECO:0000256" key="3">
    <source>
        <dbReference type="ARBA" id="ARBA00022989"/>
    </source>
</evidence>
<comment type="caution">
    <text evidence="6">The sequence shown here is derived from an EMBL/GenBank/DDBJ whole genome shotgun (WGS) entry which is preliminary data.</text>
</comment>
<comment type="subcellular location">
    <subcellularLocation>
        <location evidence="1">Membrane</location>
        <topology evidence="1">Multi-pass membrane protein</topology>
    </subcellularLocation>
</comment>
<dbReference type="Proteomes" id="UP000233343">
    <property type="component" value="Unassembled WGS sequence"/>
</dbReference>
<keyword evidence="2 5" id="KW-0812">Transmembrane</keyword>
<dbReference type="AlphaFoldDB" id="A0A2N0ZFL3"/>
<feature type="transmembrane region" description="Helical" evidence="5">
    <location>
        <begin position="145"/>
        <end position="166"/>
    </location>
</feature>
<proteinExistence type="predicted"/>
<keyword evidence="7" id="KW-1185">Reference proteome</keyword>
<dbReference type="GO" id="GO:0005886">
    <property type="term" value="C:plasma membrane"/>
    <property type="evidence" value="ECO:0007669"/>
    <property type="project" value="TreeGrafter"/>
</dbReference>
<dbReference type="PANTHER" id="PTHR33514:SF13">
    <property type="entry name" value="PROTEIN ABCI12, CHLOROPLASTIC"/>
    <property type="match status" value="1"/>
</dbReference>
<dbReference type="Pfam" id="PF02361">
    <property type="entry name" value="CbiQ"/>
    <property type="match status" value="1"/>
</dbReference>
<organism evidence="6 7">
    <name type="scientific">Cytobacillus horneckiae</name>
    <dbReference type="NCBI Taxonomy" id="549687"/>
    <lineage>
        <taxon>Bacteria</taxon>
        <taxon>Bacillati</taxon>
        <taxon>Bacillota</taxon>
        <taxon>Bacilli</taxon>
        <taxon>Bacillales</taxon>
        <taxon>Bacillaceae</taxon>
        <taxon>Cytobacillus</taxon>
    </lineage>
</organism>
<feature type="transmembrane region" description="Helical" evidence="5">
    <location>
        <begin position="108"/>
        <end position="133"/>
    </location>
</feature>
<evidence type="ECO:0000256" key="1">
    <source>
        <dbReference type="ARBA" id="ARBA00004141"/>
    </source>
</evidence>
<evidence type="ECO:0000256" key="5">
    <source>
        <dbReference type="SAM" id="Phobius"/>
    </source>
</evidence>
<protein>
    <submittedName>
        <fullName evidence="6">Energy-coupling factor transporter transmembrane protein EcfT</fullName>
    </submittedName>
</protein>
<evidence type="ECO:0000256" key="2">
    <source>
        <dbReference type="ARBA" id="ARBA00022692"/>
    </source>
</evidence>
<evidence type="ECO:0000256" key="4">
    <source>
        <dbReference type="ARBA" id="ARBA00023136"/>
    </source>
</evidence>
<dbReference type="EMBL" id="PISD01000030">
    <property type="protein sequence ID" value="PKG28295.1"/>
    <property type="molecule type" value="Genomic_DNA"/>
</dbReference>
<accession>A0A2N0ZFL3</accession>
<sequence>MAAIDFVSNLDTGTWVHKLDPRAKLFLILAFVIIPLLFMDPLYLTLVLLLGLPVWFSAKIKIKSIAPLLGTIVILALSAVIFSTFYNYEQADAVVLLSIGSLQATDIGLLSGLVLGYRIAIPCFMTIIIISTTDPALLAKGLMKMKVPMSIAFMFLGTLRFFPLVFEELTNISNAQTIRGVNKKGIKGSWSSFKLAAFPLLVNSLRRSRTMGLAVESKGFSKMAWREYYQDMKLGKIDIIVIILTILFFAVALYVRYVLGLGGNNTIIA</sequence>
<feature type="transmembrane region" description="Helical" evidence="5">
    <location>
        <begin position="239"/>
        <end position="259"/>
    </location>
</feature>